<keyword evidence="3 7" id="KW-0378">Hydrolase</keyword>
<dbReference type="EC" id="5.6.2.4" evidence="7"/>
<feature type="domain" description="Helicase C-terminal" evidence="10">
    <location>
        <begin position="358"/>
        <end position="504"/>
    </location>
</feature>
<dbReference type="InterPro" id="IPR027417">
    <property type="entry name" value="P-loop_NTPase"/>
</dbReference>
<dbReference type="GO" id="GO:0043138">
    <property type="term" value="F:3'-5' DNA helicase activity"/>
    <property type="evidence" value="ECO:0007669"/>
    <property type="project" value="UniProtKB-EC"/>
</dbReference>
<dbReference type="AlphaFoldDB" id="K5WAZ9"/>
<feature type="region of interest" description="Disordered" evidence="8">
    <location>
        <begin position="700"/>
        <end position="774"/>
    </location>
</feature>
<evidence type="ECO:0000256" key="4">
    <source>
        <dbReference type="ARBA" id="ARBA00022806"/>
    </source>
</evidence>
<dbReference type="InterPro" id="IPR032284">
    <property type="entry name" value="RecQ_Zn-bd"/>
</dbReference>
<dbReference type="GO" id="GO:0005634">
    <property type="term" value="C:nucleus"/>
    <property type="evidence" value="ECO:0007669"/>
    <property type="project" value="UniProtKB-SubCell"/>
</dbReference>
<dbReference type="InterPro" id="IPR001650">
    <property type="entry name" value="Helicase_C-like"/>
</dbReference>
<evidence type="ECO:0000256" key="3">
    <source>
        <dbReference type="ARBA" id="ARBA00022801"/>
    </source>
</evidence>
<dbReference type="GO" id="GO:0016887">
    <property type="term" value="F:ATP hydrolysis activity"/>
    <property type="evidence" value="ECO:0007669"/>
    <property type="project" value="RHEA"/>
</dbReference>
<dbReference type="InterPro" id="IPR014001">
    <property type="entry name" value="Helicase_ATP-bd"/>
</dbReference>
<feature type="compositionally biased region" description="Polar residues" evidence="8">
    <location>
        <begin position="719"/>
        <end position="728"/>
    </location>
</feature>
<dbReference type="InterPro" id="IPR011545">
    <property type="entry name" value="DEAD/DEAH_box_helicase_dom"/>
</dbReference>
<evidence type="ECO:0000256" key="7">
    <source>
        <dbReference type="RuleBase" id="RU364117"/>
    </source>
</evidence>
<comment type="catalytic activity">
    <reaction evidence="6 7">
        <text>Couples ATP hydrolysis with the unwinding of duplex DNA by translocating in the 3'-5' direction.</text>
        <dbReference type="EC" id="5.6.2.4"/>
    </reaction>
</comment>
<dbReference type="PANTHER" id="PTHR13710:SF154">
    <property type="entry name" value="RECQ HELICASE, PUTATIVE (AFU_ORTHOLOGUE AFUA_6G14720)-RELATED"/>
    <property type="match status" value="1"/>
</dbReference>
<dbReference type="STRING" id="650164.K5WAZ9"/>
<dbReference type="HOGENOM" id="CLU_001103_12_5_1"/>
<dbReference type="RefSeq" id="XP_007394044.1">
    <property type="nucleotide sequence ID" value="XM_007393982.1"/>
</dbReference>
<proteinExistence type="inferred from homology"/>
<feature type="compositionally biased region" description="Basic residues" evidence="8">
    <location>
        <begin position="744"/>
        <end position="757"/>
    </location>
</feature>
<dbReference type="KEGG" id="pco:PHACADRAFT_27241"/>
<name>K5WAZ9_PHACS</name>
<evidence type="ECO:0000256" key="8">
    <source>
        <dbReference type="SAM" id="MobiDB-lite"/>
    </source>
</evidence>
<dbReference type="PANTHER" id="PTHR13710">
    <property type="entry name" value="DNA HELICASE RECQ FAMILY MEMBER"/>
    <property type="match status" value="1"/>
</dbReference>
<dbReference type="GO" id="GO:0009378">
    <property type="term" value="F:four-way junction helicase activity"/>
    <property type="evidence" value="ECO:0007669"/>
    <property type="project" value="TreeGrafter"/>
</dbReference>
<keyword evidence="7" id="KW-0539">Nucleus</keyword>
<sequence>MLNFRSTLNFHSTLNFCSTLTAARTYLTTNNLHLTSSPSFYQALSVMPIASASKEVSSRAGSSASTKQSDSQRALSELEVERLLNSPFWSPGQDSINYNKGFPWSSSLMNTLEKVFNINQFKNCQASICNASIDGRNILVIMPTGSGKSVTYQLPAILSKGCALVQVSDKTFEILTSILQADQVSHLQHIGVGAAMLTAENKVDHAGVFSILERMVLSSVEEQDEIKLLYVAPEQLSKNQRLRFLLIQLAQNQLLSRIVLDEIHVLMLDGSDYRPAYLELIPFIRSLGNIPFIALTATLPSYSLAQFMQCLSIKSLLNGKDISKMSTLLFHVPINRANLAYAVDIKTTGERTNNLYRYILDKYKNCCGIIYCFTQKKTVTLAKTLSHGSITAGPYHASLSKQAKEEVHTKWKNNEINIVVATTAFGLGINKDSVRFVIHLSPPPNMIRLVQESGRAGRDNKKAACTIFYCPQDAVNISRAAIDTDNKLQAYIGHEVIAYCHNMETCRQILLARHFDLSAQISWLANQNTPPCALCDNCTRDPKTIDKQDVTLDIWSILKILQQVELQQCRTTLHKLAEAARDSELVDFDPRHTYPPMPNRHLGTVNIKTATQLPNTKKRAVDRLPLIVQWICVSMILQGYLKEDFQPAQQGTQTYVYLALGHKAEQLIKLSRAEIEDSVDKIVIALPVLKPTQFTTLSDTYGDSAAPGPSAPVKRQHHTSTAAQPQPDTDSDVEIIEPSSPSRYHFRSQMHARKRARMMADDEQRVIEISSDSE</sequence>
<reference evidence="11 12" key="1">
    <citation type="journal article" date="2012" name="BMC Genomics">
        <title>Comparative genomics of the white-rot fungi, Phanerochaete carnosa and P. chrysosporium, to elucidate the genetic basis of the distinct wood types they colonize.</title>
        <authorList>
            <person name="Suzuki H."/>
            <person name="MacDonald J."/>
            <person name="Syed K."/>
            <person name="Salamov A."/>
            <person name="Hori C."/>
            <person name="Aerts A."/>
            <person name="Henrissat B."/>
            <person name="Wiebenga A."/>
            <person name="vanKuyk P.A."/>
            <person name="Barry K."/>
            <person name="Lindquist E."/>
            <person name="LaButti K."/>
            <person name="Lapidus A."/>
            <person name="Lucas S."/>
            <person name="Coutinho P."/>
            <person name="Gong Y."/>
            <person name="Samejima M."/>
            <person name="Mahadevan R."/>
            <person name="Abou-Zaid M."/>
            <person name="de Vries R.P."/>
            <person name="Igarashi K."/>
            <person name="Yadav J.S."/>
            <person name="Grigoriev I.V."/>
            <person name="Master E.R."/>
        </authorList>
    </citation>
    <scope>NUCLEOTIDE SEQUENCE [LARGE SCALE GENOMIC DNA]</scope>
    <source>
        <strain evidence="11 12">HHB-10118-sp</strain>
    </source>
</reference>
<accession>K5WAZ9</accession>
<evidence type="ECO:0000256" key="6">
    <source>
        <dbReference type="ARBA" id="ARBA00034617"/>
    </source>
</evidence>
<dbReference type="Pfam" id="PF00270">
    <property type="entry name" value="DEAD"/>
    <property type="match status" value="1"/>
</dbReference>
<dbReference type="GO" id="GO:0000724">
    <property type="term" value="P:double-strand break repair via homologous recombination"/>
    <property type="evidence" value="ECO:0007669"/>
    <property type="project" value="TreeGrafter"/>
</dbReference>
<evidence type="ECO:0000259" key="9">
    <source>
        <dbReference type="PROSITE" id="PS51192"/>
    </source>
</evidence>
<dbReference type="GO" id="GO:0005737">
    <property type="term" value="C:cytoplasm"/>
    <property type="evidence" value="ECO:0007669"/>
    <property type="project" value="TreeGrafter"/>
</dbReference>
<dbReference type="GeneID" id="18919497"/>
<dbReference type="Pfam" id="PF00271">
    <property type="entry name" value="Helicase_C"/>
    <property type="match status" value="1"/>
</dbReference>
<keyword evidence="5 7" id="KW-0067">ATP-binding</keyword>
<evidence type="ECO:0000256" key="5">
    <source>
        <dbReference type="ARBA" id="ARBA00022840"/>
    </source>
</evidence>
<evidence type="ECO:0000313" key="12">
    <source>
        <dbReference type="Proteomes" id="UP000008370"/>
    </source>
</evidence>
<dbReference type="InterPro" id="IPR004589">
    <property type="entry name" value="DNA_helicase_ATP-dep_RecQ"/>
</dbReference>
<organism evidence="11 12">
    <name type="scientific">Phanerochaete carnosa (strain HHB-10118-sp)</name>
    <name type="common">White-rot fungus</name>
    <name type="synonym">Peniophora carnosa</name>
    <dbReference type="NCBI Taxonomy" id="650164"/>
    <lineage>
        <taxon>Eukaryota</taxon>
        <taxon>Fungi</taxon>
        <taxon>Dikarya</taxon>
        <taxon>Basidiomycota</taxon>
        <taxon>Agaricomycotina</taxon>
        <taxon>Agaricomycetes</taxon>
        <taxon>Polyporales</taxon>
        <taxon>Phanerochaetaceae</taxon>
        <taxon>Phanerochaete</taxon>
    </lineage>
</organism>
<dbReference type="SUPFAM" id="SSF52540">
    <property type="entry name" value="P-loop containing nucleoside triphosphate hydrolases"/>
    <property type="match status" value="2"/>
</dbReference>
<evidence type="ECO:0000256" key="2">
    <source>
        <dbReference type="ARBA" id="ARBA00022741"/>
    </source>
</evidence>
<dbReference type="InterPro" id="IPR036388">
    <property type="entry name" value="WH-like_DNA-bd_sf"/>
</dbReference>
<dbReference type="GO" id="GO:0005694">
    <property type="term" value="C:chromosome"/>
    <property type="evidence" value="ECO:0007669"/>
    <property type="project" value="TreeGrafter"/>
</dbReference>
<feature type="domain" description="Helicase ATP-binding" evidence="9">
    <location>
        <begin position="129"/>
        <end position="317"/>
    </location>
</feature>
<dbReference type="Gene3D" id="3.40.50.300">
    <property type="entry name" value="P-loop containing nucleotide triphosphate hydrolases"/>
    <property type="match status" value="2"/>
</dbReference>
<protein>
    <recommendedName>
        <fullName evidence="7">ATP-dependent DNA helicase</fullName>
        <ecNumber evidence="7">5.6.2.4</ecNumber>
    </recommendedName>
</protein>
<keyword evidence="2 7" id="KW-0547">Nucleotide-binding</keyword>
<dbReference type="CDD" id="cd17920">
    <property type="entry name" value="DEXHc_RecQ"/>
    <property type="match status" value="1"/>
</dbReference>
<dbReference type="PROSITE" id="PS51194">
    <property type="entry name" value="HELICASE_CTER"/>
    <property type="match status" value="1"/>
</dbReference>
<comment type="subcellular location">
    <subcellularLocation>
        <location evidence="7">Nucleus</location>
    </subcellularLocation>
</comment>
<dbReference type="Pfam" id="PF16124">
    <property type="entry name" value="RecQ_Zn_bind"/>
    <property type="match status" value="1"/>
</dbReference>
<dbReference type="EMBL" id="JH930471">
    <property type="protein sequence ID" value="EKM56365.1"/>
    <property type="molecule type" value="Genomic_DNA"/>
</dbReference>
<comment type="similarity">
    <text evidence="1 7">Belongs to the helicase family. RecQ subfamily.</text>
</comment>
<dbReference type="Gene3D" id="1.10.10.10">
    <property type="entry name" value="Winged helix-like DNA-binding domain superfamily/Winged helix DNA-binding domain"/>
    <property type="match status" value="1"/>
</dbReference>
<dbReference type="GO" id="GO:0005524">
    <property type="term" value="F:ATP binding"/>
    <property type="evidence" value="ECO:0007669"/>
    <property type="project" value="UniProtKB-KW"/>
</dbReference>
<dbReference type="SMART" id="SM00490">
    <property type="entry name" value="HELICc"/>
    <property type="match status" value="1"/>
</dbReference>
<gene>
    <name evidence="11" type="ORF">PHACADRAFT_27241</name>
</gene>
<comment type="catalytic activity">
    <reaction evidence="7">
        <text>ATP + H2O = ADP + phosphate + H(+)</text>
        <dbReference type="Rhea" id="RHEA:13065"/>
        <dbReference type="ChEBI" id="CHEBI:15377"/>
        <dbReference type="ChEBI" id="CHEBI:15378"/>
        <dbReference type="ChEBI" id="CHEBI:30616"/>
        <dbReference type="ChEBI" id="CHEBI:43474"/>
        <dbReference type="ChEBI" id="CHEBI:456216"/>
    </reaction>
</comment>
<keyword evidence="4 7" id="KW-0347">Helicase</keyword>
<keyword evidence="12" id="KW-1185">Reference proteome</keyword>
<dbReference type="PROSITE" id="PS51192">
    <property type="entry name" value="HELICASE_ATP_BIND_1"/>
    <property type="match status" value="1"/>
</dbReference>
<evidence type="ECO:0000256" key="1">
    <source>
        <dbReference type="ARBA" id="ARBA00005446"/>
    </source>
</evidence>
<evidence type="ECO:0000313" key="11">
    <source>
        <dbReference type="EMBL" id="EKM56365.1"/>
    </source>
</evidence>
<dbReference type="InParanoid" id="K5WAZ9"/>
<evidence type="ECO:0000259" key="10">
    <source>
        <dbReference type="PROSITE" id="PS51194"/>
    </source>
</evidence>
<dbReference type="OrthoDB" id="10261556at2759"/>
<dbReference type="GO" id="GO:0003676">
    <property type="term" value="F:nucleic acid binding"/>
    <property type="evidence" value="ECO:0007669"/>
    <property type="project" value="InterPro"/>
</dbReference>
<dbReference type="NCBIfam" id="TIGR00614">
    <property type="entry name" value="recQ_fam"/>
    <property type="match status" value="1"/>
</dbReference>
<dbReference type="SMART" id="SM00487">
    <property type="entry name" value="DEXDc"/>
    <property type="match status" value="1"/>
</dbReference>
<dbReference type="Proteomes" id="UP000008370">
    <property type="component" value="Unassembled WGS sequence"/>
</dbReference>